<evidence type="ECO:0000313" key="4">
    <source>
        <dbReference type="Proteomes" id="UP001214638"/>
    </source>
</evidence>
<dbReference type="Gene3D" id="3.40.50.1820">
    <property type="entry name" value="alpha/beta hydrolase"/>
    <property type="match status" value="1"/>
</dbReference>
<feature type="domain" description="Serine hydrolase" evidence="2">
    <location>
        <begin position="10"/>
        <end position="233"/>
    </location>
</feature>
<dbReference type="PANTHER" id="PTHR48070:SF6">
    <property type="entry name" value="ESTERASE OVCA2"/>
    <property type="match status" value="1"/>
</dbReference>
<organism evidence="3 4">
    <name type="scientific">Babesia duncani</name>
    <dbReference type="NCBI Taxonomy" id="323732"/>
    <lineage>
        <taxon>Eukaryota</taxon>
        <taxon>Sar</taxon>
        <taxon>Alveolata</taxon>
        <taxon>Apicomplexa</taxon>
        <taxon>Aconoidasida</taxon>
        <taxon>Piroplasmida</taxon>
        <taxon>Babesiidae</taxon>
        <taxon>Babesia</taxon>
    </lineage>
</organism>
<accession>A0AAD9PMI7</accession>
<dbReference type="GO" id="GO:0016787">
    <property type="term" value="F:hydrolase activity"/>
    <property type="evidence" value="ECO:0007669"/>
    <property type="project" value="UniProtKB-KW"/>
</dbReference>
<name>A0AAD9PMI7_9APIC</name>
<dbReference type="InterPro" id="IPR005645">
    <property type="entry name" value="FSH-like_dom"/>
</dbReference>
<dbReference type="GO" id="GO:0005737">
    <property type="term" value="C:cytoplasm"/>
    <property type="evidence" value="ECO:0007669"/>
    <property type="project" value="TreeGrafter"/>
</dbReference>
<evidence type="ECO:0000313" key="3">
    <source>
        <dbReference type="EMBL" id="KAK2197128.1"/>
    </source>
</evidence>
<evidence type="ECO:0000256" key="1">
    <source>
        <dbReference type="ARBA" id="ARBA00022801"/>
    </source>
</evidence>
<dbReference type="Proteomes" id="UP001214638">
    <property type="component" value="Unassembled WGS sequence"/>
</dbReference>
<sequence>MSAPVVAKRRLKVVFLHGLTQTAETFRQQTGAFRKTVTSFIDVVYVDAPHLIRGYPVYYDEARALLDDAQVSRIEDELRKSREAEMGPRENHGRTWYCTESLGKYSSILRNCELLGFEESFEKVLEACETENADGIMGFSQGASMVTLFLKRLLQHKGSWRPKFCVLFSGPMPANVHLRNILNEGPPISIPSLHLLGEKDLIVTSARALPLIDYYTNAEIHNHKSGHVVPHTECKQVYRSFFKRMLDIADESS</sequence>
<dbReference type="RefSeq" id="XP_067803970.1">
    <property type="nucleotide sequence ID" value="XM_067945179.1"/>
</dbReference>
<reference evidence="3" key="1">
    <citation type="journal article" date="2023" name="Nat. Microbiol.">
        <title>Babesia duncani multi-omics identifies virulence factors and drug targets.</title>
        <authorList>
            <person name="Singh P."/>
            <person name="Lonardi S."/>
            <person name="Liang Q."/>
            <person name="Vydyam P."/>
            <person name="Khabirova E."/>
            <person name="Fang T."/>
            <person name="Gihaz S."/>
            <person name="Thekkiniath J."/>
            <person name="Munshi M."/>
            <person name="Abel S."/>
            <person name="Ciampossin L."/>
            <person name="Batugedara G."/>
            <person name="Gupta M."/>
            <person name="Lu X.M."/>
            <person name="Lenz T."/>
            <person name="Chakravarty S."/>
            <person name="Cornillot E."/>
            <person name="Hu Y."/>
            <person name="Ma W."/>
            <person name="Gonzalez L.M."/>
            <person name="Sanchez S."/>
            <person name="Estrada K."/>
            <person name="Sanchez-Flores A."/>
            <person name="Montero E."/>
            <person name="Harb O.S."/>
            <person name="Le Roch K.G."/>
            <person name="Mamoun C.B."/>
        </authorList>
    </citation>
    <scope>NUCLEOTIDE SEQUENCE</scope>
    <source>
        <strain evidence="3">WA1</strain>
    </source>
</reference>
<dbReference type="EMBL" id="JALLKP010000001">
    <property type="protein sequence ID" value="KAK2197128.1"/>
    <property type="molecule type" value="Genomic_DNA"/>
</dbReference>
<comment type="caution">
    <text evidence="3">The sequence shown here is derived from an EMBL/GenBank/DDBJ whole genome shotgun (WGS) entry which is preliminary data.</text>
</comment>
<proteinExistence type="predicted"/>
<keyword evidence="1 3" id="KW-0378">Hydrolase</keyword>
<evidence type="ECO:0000259" key="2">
    <source>
        <dbReference type="Pfam" id="PF03959"/>
    </source>
</evidence>
<dbReference type="InterPro" id="IPR029058">
    <property type="entry name" value="AB_hydrolase_fold"/>
</dbReference>
<keyword evidence="4" id="KW-1185">Reference proteome</keyword>
<dbReference type="AlphaFoldDB" id="A0AAD9PMI7"/>
<gene>
    <name evidence="3" type="ORF">BdWA1_000127</name>
</gene>
<dbReference type="SUPFAM" id="SSF53474">
    <property type="entry name" value="alpha/beta-Hydrolases"/>
    <property type="match status" value="1"/>
</dbReference>
<dbReference type="GO" id="GO:0005634">
    <property type="term" value="C:nucleus"/>
    <property type="evidence" value="ECO:0007669"/>
    <property type="project" value="TreeGrafter"/>
</dbReference>
<protein>
    <submittedName>
        <fullName evidence="3">Bifunctional Alpha-Beta hydrolase fold/Serine hydrolase FSH</fullName>
    </submittedName>
</protein>
<dbReference type="GeneID" id="94334425"/>
<dbReference type="Pfam" id="PF03959">
    <property type="entry name" value="FSH1"/>
    <property type="match status" value="1"/>
</dbReference>
<dbReference type="InterPro" id="IPR050593">
    <property type="entry name" value="LovG"/>
</dbReference>
<dbReference type="KEGG" id="bdw:94334425"/>
<dbReference type="PANTHER" id="PTHR48070">
    <property type="entry name" value="ESTERASE OVCA2"/>
    <property type="match status" value="1"/>
</dbReference>